<sequence length="180" mass="20269">MVILSLWIRRILAVGKGTLPGGISTPGLDIRSSFSPQSTYEDARFQSLVQRSFPPHQDQRFTNLGDSFSNLRDAYGIPSRIMEQTLSNNLSAFSQFNPPQSRNGITSNGQWDGWTEAQNGIIWCGRNYSELSDWDLISFTVVMKIPKSECPVQAIYTMGRTGFNFERLLFCLVCDDLSVK</sequence>
<protein>
    <submittedName>
        <fullName evidence="1">Uncharacterized protein</fullName>
    </submittedName>
</protein>
<reference evidence="1" key="1">
    <citation type="submission" date="2020-06" db="EMBL/GenBank/DDBJ databases">
        <authorList>
            <person name="Li T."/>
            <person name="Hu X."/>
            <person name="Zhang T."/>
            <person name="Song X."/>
            <person name="Zhang H."/>
            <person name="Dai N."/>
            <person name="Sheng W."/>
            <person name="Hou X."/>
            <person name="Wei L."/>
        </authorList>
    </citation>
    <scope>NUCLEOTIDE SEQUENCE</scope>
    <source>
        <strain evidence="1">G02</strain>
        <tissue evidence="1">Leaf</tissue>
    </source>
</reference>
<evidence type="ECO:0000313" key="1">
    <source>
        <dbReference type="EMBL" id="KAL0436492.1"/>
    </source>
</evidence>
<dbReference type="PANTHER" id="PTHR12603:SF36">
    <property type="entry name" value="RNA BINDING (RRM_RBD_RNP MOTIFS) FAMILY PROTEIN"/>
    <property type="match status" value="1"/>
</dbReference>
<dbReference type="PANTHER" id="PTHR12603">
    <property type="entry name" value="CCR4-NOT TRANSCRIPTION COMPLEX RELATED"/>
    <property type="match status" value="1"/>
</dbReference>
<accession>A0AAW2W4K0</accession>
<reference evidence="1" key="2">
    <citation type="journal article" date="2024" name="Plant">
        <title>Genomic evolution and insights into agronomic trait innovations of Sesamum species.</title>
        <authorList>
            <person name="Miao H."/>
            <person name="Wang L."/>
            <person name="Qu L."/>
            <person name="Liu H."/>
            <person name="Sun Y."/>
            <person name="Le M."/>
            <person name="Wang Q."/>
            <person name="Wei S."/>
            <person name="Zheng Y."/>
            <person name="Lin W."/>
            <person name="Duan Y."/>
            <person name="Cao H."/>
            <person name="Xiong S."/>
            <person name="Wang X."/>
            <person name="Wei L."/>
            <person name="Li C."/>
            <person name="Ma Q."/>
            <person name="Ju M."/>
            <person name="Zhao R."/>
            <person name="Li G."/>
            <person name="Mu C."/>
            <person name="Tian Q."/>
            <person name="Mei H."/>
            <person name="Zhang T."/>
            <person name="Gao T."/>
            <person name="Zhang H."/>
        </authorList>
    </citation>
    <scope>NUCLEOTIDE SEQUENCE</scope>
    <source>
        <strain evidence="1">G02</strain>
    </source>
</reference>
<dbReference type="EMBL" id="JACGWJ010000002">
    <property type="protein sequence ID" value="KAL0436492.1"/>
    <property type="molecule type" value="Genomic_DNA"/>
</dbReference>
<comment type="caution">
    <text evidence="1">The sequence shown here is derived from an EMBL/GenBank/DDBJ whole genome shotgun (WGS) entry which is preliminary data.</text>
</comment>
<gene>
    <name evidence="1" type="ORF">Sradi_0357100</name>
</gene>
<dbReference type="InterPro" id="IPR039780">
    <property type="entry name" value="Mot2"/>
</dbReference>
<proteinExistence type="predicted"/>
<organism evidence="1">
    <name type="scientific">Sesamum radiatum</name>
    <name type="common">Black benniseed</name>
    <dbReference type="NCBI Taxonomy" id="300843"/>
    <lineage>
        <taxon>Eukaryota</taxon>
        <taxon>Viridiplantae</taxon>
        <taxon>Streptophyta</taxon>
        <taxon>Embryophyta</taxon>
        <taxon>Tracheophyta</taxon>
        <taxon>Spermatophyta</taxon>
        <taxon>Magnoliopsida</taxon>
        <taxon>eudicotyledons</taxon>
        <taxon>Gunneridae</taxon>
        <taxon>Pentapetalae</taxon>
        <taxon>asterids</taxon>
        <taxon>lamiids</taxon>
        <taxon>Lamiales</taxon>
        <taxon>Pedaliaceae</taxon>
        <taxon>Sesamum</taxon>
    </lineage>
</organism>
<dbReference type="AlphaFoldDB" id="A0AAW2W4K0"/>
<dbReference type="GO" id="GO:0030014">
    <property type="term" value="C:CCR4-NOT complex"/>
    <property type="evidence" value="ECO:0007669"/>
    <property type="project" value="InterPro"/>
</dbReference>
<dbReference type="GO" id="GO:0004842">
    <property type="term" value="F:ubiquitin-protein transferase activity"/>
    <property type="evidence" value="ECO:0007669"/>
    <property type="project" value="InterPro"/>
</dbReference>
<name>A0AAW2W4K0_SESRA</name>
<dbReference type="GO" id="GO:0016567">
    <property type="term" value="P:protein ubiquitination"/>
    <property type="evidence" value="ECO:0007669"/>
    <property type="project" value="TreeGrafter"/>
</dbReference>